<dbReference type="PANTHER" id="PTHR42850:SF4">
    <property type="entry name" value="ZINC-DEPENDENT ENDOPOLYPHOSPHATASE"/>
    <property type="match status" value="1"/>
</dbReference>
<evidence type="ECO:0000313" key="2">
    <source>
        <dbReference type="EMBL" id="SJZ97005.1"/>
    </source>
</evidence>
<dbReference type="EMBL" id="FUXI01000024">
    <property type="protein sequence ID" value="SJZ97005.1"/>
    <property type="molecule type" value="Genomic_DNA"/>
</dbReference>
<dbReference type="InterPro" id="IPR004843">
    <property type="entry name" value="Calcineurin-like_PHP"/>
</dbReference>
<reference evidence="2 3" key="1">
    <citation type="submission" date="2017-02" db="EMBL/GenBank/DDBJ databases">
        <authorList>
            <person name="Peterson S.W."/>
        </authorList>
    </citation>
    <scope>NUCLEOTIDE SEQUENCE [LARGE SCALE GENOMIC DNA]</scope>
    <source>
        <strain evidence="2 3">ATCC BAA-1030</strain>
    </source>
</reference>
<dbReference type="STRING" id="263852.SAMN02745116_02005"/>
<dbReference type="GO" id="GO:0008803">
    <property type="term" value="F:bis(5'-nucleosyl)-tetraphosphatase (symmetrical) activity"/>
    <property type="evidence" value="ECO:0007669"/>
    <property type="project" value="TreeGrafter"/>
</dbReference>
<dbReference type="GO" id="GO:0005737">
    <property type="term" value="C:cytoplasm"/>
    <property type="evidence" value="ECO:0007669"/>
    <property type="project" value="TreeGrafter"/>
</dbReference>
<dbReference type="GO" id="GO:0016791">
    <property type="term" value="F:phosphatase activity"/>
    <property type="evidence" value="ECO:0007669"/>
    <property type="project" value="TreeGrafter"/>
</dbReference>
<dbReference type="PANTHER" id="PTHR42850">
    <property type="entry name" value="METALLOPHOSPHOESTERASE"/>
    <property type="match status" value="1"/>
</dbReference>
<gene>
    <name evidence="2" type="ORF">SAMN02745116_02005</name>
</gene>
<dbReference type="RefSeq" id="WP_078807923.1">
    <property type="nucleotide sequence ID" value="NZ_FUXI01000024.1"/>
</dbReference>
<dbReference type="Gene3D" id="3.60.21.10">
    <property type="match status" value="1"/>
</dbReference>
<dbReference type="Pfam" id="PF00149">
    <property type="entry name" value="Metallophos"/>
    <property type="match status" value="1"/>
</dbReference>
<organism evidence="2 3">
    <name type="scientific">Pilibacter termitis</name>
    <dbReference type="NCBI Taxonomy" id="263852"/>
    <lineage>
        <taxon>Bacteria</taxon>
        <taxon>Bacillati</taxon>
        <taxon>Bacillota</taxon>
        <taxon>Bacilli</taxon>
        <taxon>Lactobacillales</taxon>
        <taxon>Enterococcaceae</taxon>
        <taxon>Pilibacter</taxon>
    </lineage>
</organism>
<dbReference type="InterPro" id="IPR050126">
    <property type="entry name" value="Ap4A_hydrolase"/>
</dbReference>
<keyword evidence="3" id="KW-1185">Reference proteome</keyword>
<accession>A0A1T4PZS2</accession>
<dbReference type="Proteomes" id="UP000190328">
    <property type="component" value="Unassembled WGS sequence"/>
</dbReference>
<dbReference type="InterPro" id="IPR029052">
    <property type="entry name" value="Metallo-depent_PP-like"/>
</dbReference>
<dbReference type="AlphaFoldDB" id="A0A1T4PZS2"/>
<evidence type="ECO:0000259" key="1">
    <source>
        <dbReference type="Pfam" id="PF00149"/>
    </source>
</evidence>
<protein>
    <submittedName>
        <fullName evidence="2">Serine/threonine protein phosphatase 1</fullName>
    </submittedName>
</protein>
<feature type="domain" description="Calcineurin-like phosphoesterase" evidence="1">
    <location>
        <begin position="4"/>
        <end position="189"/>
    </location>
</feature>
<name>A0A1T4PZS2_9ENTE</name>
<dbReference type="OrthoDB" id="384253at2"/>
<sequence>MKDKFFVIGDIHGELEMMREILEFWREDVEQLVFLGDLCDRGENAKRCFLLAKKLVEEKQAIYLLGNHERMFLNFIEDPESEFSRLVYFENGGRETLESFFFKGVMEEYSLTELAMMLRSQYGELIQFLKERPLYFEWEQYIFVHAGVNLRVSDWRESTEKDYLWTRKDFIADKNNTGKIIVFGHTITAYLNGDTKNIDIWQEDGKIGIDGGAVFGFVLYGVTFTKEGIETIHSVENPKKRL</sequence>
<proteinExistence type="predicted"/>
<dbReference type="GO" id="GO:0110154">
    <property type="term" value="P:RNA decapping"/>
    <property type="evidence" value="ECO:0007669"/>
    <property type="project" value="TreeGrafter"/>
</dbReference>
<dbReference type="SUPFAM" id="SSF56300">
    <property type="entry name" value="Metallo-dependent phosphatases"/>
    <property type="match status" value="1"/>
</dbReference>
<evidence type="ECO:0000313" key="3">
    <source>
        <dbReference type="Proteomes" id="UP000190328"/>
    </source>
</evidence>